<evidence type="ECO:0000259" key="8">
    <source>
        <dbReference type="PROSITE" id="PS50199"/>
    </source>
</evidence>
<feature type="region of interest" description="Disordered" evidence="6">
    <location>
        <begin position="435"/>
        <end position="499"/>
    </location>
</feature>
<protein>
    <submittedName>
        <fullName evidence="10">Set domain protein</fullName>
    </submittedName>
</protein>
<dbReference type="AlphaFoldDB" id="A0A078AE35"/>
<dbReference type="InterPro" id="IPR002219">
    <property type="entry name" value="PKC_DAG/PE"/>
</dbReference>
<dbReference type="Gene3D" id="2.170.270.10">
    <property type="entry name" value="SET domain"/>
    <property type="match status" value="2"/>
</dbReference>
<evidence type="ECO:0000256" key="4">
    <source>
        <dbReference type="PROSITE-ProRule" id="PRU00322"/>
    </source>
</evidence>
<keyword evidence="1" id="KW-0479">Metal-binding</keyword>
<keyword evidence="2 4" id="KW-0863">Zinc-finger</keyword>
<dbReference type="PROSITE" id="PS50081">
    <property type="entry name" value="ZF_DAG_PE_2"/>
    <property type="match status" value="1"/>
</dbReference>
<feature type="region of interest" description="Disordered" evidence="6">
    <location>
        <begin position="279"/>
        <end position="339"/>
    </location>
</feature>
<name>A0A078AE35_STYLE</name>
<evidence type="ECO:0000313" key="11">
    <source>
        <dbReference type="Proteomes" id="UP000039865"/>
    </source>
</evidence>
<dbReference type="Pfam" id="PF19633">
    <property type="entry name" value="SDG2_C"/>
    <property type="match status" value="1"/>
</dbReference>
<dbReference type="PANTHER" id="PTHR46655">
    <property type="entry name" value="HISTONE-LYSINE N-METHYLTRANSFERASE ATXR3"/>
    <property type="match status" value="1"/>
</dbReference>
<keyword evidence="3" id="KW-0862">Zinc</keyword>
<dbReference type="InParanoid" id="A0A078AE35"/>
<dbReference type="EMBL" id="CCKQ01008991">
    <property type="protein sequence ID" value="CDW80460.1"/>
    <property type="molecule type" value="Genomic_DNA"/>
</dbReference>
<evidence type="ECO:0000256" key="3">
    <source>
        <dbReference type="ARBA" id="ARBA00022833"/>
    </source>
</evidence>
<dbReference type="OrthoDB" id="308383at2759"/>
<dbReference type="PANTHER" id="PTHR46655:SF1">
    <property type="entry name" value="HISTONE-LYSINE N-METHYLTRANSFERASE ATXR3"/>
    <property type="match status" value="1"/>
</dbReference>
<dbReference type="Pfam" id="PF00856">
    <property type="entry name" value="SET"/>
    <property type="match status" value="1"/>
</dbReference>
<organism evidence="10 11">
    <name type="scientific">Stylonychia lemnae</name>
    <name type="common">Ciliate</name>
    <dbReference type="NCBI Taxonomy" id="5949"/>
    <lineage>
        <taxon>Eukaryota</taxon>
        <taxon>Sar</taxon>
        <taxon>Alveolata</taxon>
        <taxon>Ciliophora</taxon>
        <taxon>Intramacronucleata</taxon>
        <taxon>Spirotrichea</taxon>
        <taxon>Stichotrichia</taxon>
        <taxon>Sporadotrichida</taxon>
        <taxon>Oxytrichidae</taxon>
        <taxon>Stylonychinae</taxon>
        <taxon>Stylonychia</taxon>
    </lineage>
</organism>
<proteinExistence type="predicted"/>
<feature type="domain" description="RanBP2-type" evidence="8">
    <location>
        <begin position="62"/>
        <end position="91"/>
    </location>
</feature>
<reference evidence="10 11" key="1">
    <citation type="submission" date="2014-06" db="EMBL/GenBank/DDBJ databases">
        <authorList>
            <person name="Swart Estienne"/>
        </authorList>
    </citation>
    <scope>NUCLEOTIDE SEQUENCE [LARGE SCALE GENOMIC DNA]</scope>
    <source>
        <strain evidence="10 11">130c</strain>
    </source>
</reference>
<dbReference type="SMART" id="SM00317">
    <property type="entry name" value="SET"/>
    <property type="match status" value="1"/>
</dbReference>
<sequence length="1250" mass="145108">MITTQDQGSNMSSAHLHTLQNKLCEHCLGLIPINQTQGSLKCLNCDKRAHYLCIEKVQKLLSNGEWRCNMCILRISSSEEKCLLCNKITDEKTTIRVLSPPTRKTEGLSQDLGNQTTNEKLSTHVAHPQCLNESNHFSYDPKSITFTTTQEYFVSLLTKQKQQISQPDPQMRGQDQNNFSAQQSIYTAQSSAAYLTPTTLVNEQKITSNQGNAFPNLTTKNAQQSIIAQSTPIPQQQMAGFVKKQTLISDFQQHNRMKNDIDINQSPQPQVGNKIKLDLSQEKVLGKRNRESHNSNSDLKNDVEQLRQEIQQANNEAKPKDNKKKNKDSSPAMTSSEMSKNQMIKALDSDPTQFMVKELLTPILFQIDKLQLLRRDKLKFQINLLPKDMKILSKERRDEIYNQQTYFEVIETNKENQYQLTLIIDKNLPKTLQESQQNQLNLEKKDQGSNISENENMNIDSNLDNKHQLTEQSSELAQARDSSPDSNKLMQMDNNDESGSADIYIRDSIIFEEEGFNLKGDDALESSNNDSKLRKKKKKKGFSANNKTKNLSKLLLNLPSNLSDFTWIENTDNNKQILLDERNKQIEQKRLKELDRKLKQQNENMEVDDDNQEEDHEFQIKVVKTDNPEKIEEQKQQQEEIKKQEAVIINTSVNQTIQSQNTHAIYNFKKQEFLETIDDVWEKAEDGYYHSINDMLVDIEYMIKKTMIKRCQNTMSKVYLSLLLTRINTHLKSKQAEFKSRWRNYYEAKYAYNDQYYPRIKGQWWKTPGAKREYNPIENYKIVTPSEPQNRYLQGNQNNVYREEIKRKMMTTKSAKCQGQCCLKIEDLGPFKLGSDVWESHCECRLAKVECSDHCGCDPSQCQNRQMKLQQALKFDTDVIEKISWGIDMGTAVNLMALLPRDMPLRLQSDFIEKRLVFAVHQQGDKGYDVREALKYIISEEKNPRFRSFERNLAQIVLSGIGMIRDNVERHFRVHSKGIGIFCMKKEGIKASNLIIEYFGEIYQPWNWYEKQDVLKQGQNKSNLSKDLPDFYNITYERHHDDPQGYDILMVDPILYGNYSSRLSHSCNPNCSTIIHVRDGQYSIGMFAIKDVHYGEELCFNYCSLTESEKEYEAAICLCGTEVCQGRFLQLANDKKHLSIMKKYHTFVDRNYLIYKACTDSALTPEDEKRLQEFGLKESVLRDVPDWLKKWASLICEYILFEEEVYPAFFKEAHPTYKAEDLVIIIRIIILDVGSQELKGLQDLEYSNNS</sequence>
<evidence type="ECO:0000259" key="9">
    <source>
        <dbReference type="PROSITE" id="PS50280"/>
    </source>
</evidence>
<dbReference type="InterPro" id="IPR046341">
    <property type="entry name" value="SET_dom_sf"/>
</dbReference>
<evidence type="ECO:0000256" key="5">
    <source>
        <dbReference type="SAM" id="Coils"/>
    </source>
</evidence>
<feature type="coiled-coil region" evidence="5">
    <location>
        <begin position="568"/>
        <end position="611"/>
    </location>
</feature>
<dbReference type="PROSITE" id="PS50280">
    <property type="entry name" value="SET"/>
    <property type="match status" value="1"/>
</dbReference>
<dbReference type="GO" id="GO:0008270">
    <property type="term" value="F:zinc ion binding"/>
    <property type="evidence" value="ECO:0007669"/>
    <property type="project" value="UniProtKB-KW"/>
</dbReference>
<gene>
    <name evidence="10" type="primary">Contig11421.g12223</name>
    <name evidence="10" type="ORF">STYLEM_9458</name>
</gene>
<dbReference type="SUPFAM" id="SSF57903">
    <property type="entry name" value="FYVE/PHD zinc finger"/>
    <property type="match status" value="1"/>
</dbReference>
<evidence type="ECO:0000313" key="10">
    <source>
        <dbReference type="EMBL" id="CDW80460.1"/>
    </source>
</evidence>
<dbReference type="Proteomes" id="UP000039865">
    <property type="component" value="Unassembled WGS sequence"/>
</dbReference>
<dbReference type="PROSITE" id="PS50199">
    <property type="entry name" value="ZF_RANBP2_2"/>
    <property type="match status" value="1"/>
</dbReference>
<dbReference type="SUPFAM" id="SSF82199">
    <property type="entry name" value="SET domain"/>
    <property type="match status" value="1"/>
</dbReference>
<evidence type="ECO:0000259" key="7">
    <source>
        <dbReference type="PROSITE" id="PS50081"/>
    </source>
</evidence>
<dbReference type="InterPro" id="IPR001876">
    <property type="entry name" value="Znf_RanBP2"/>
</dbReference>
<evidence type="ECO:0000256" key="1">
    <source>
        <dbReference type="ARBA" id="ARBA00022723"/>
    </source>
</evidence>
<evidence type="ECO:0000256" key="2">
    <source>
        <dbReference type="ARBA" id="ARBA00022771"/>
    </source>
</evidence>
<feature type="compositionally biased region" description="Basic and acidic residues" evidence="6">
    <location>
        <begin position="279"/>
        <end position="307"/>
    </location>
</feature>
<evidence type="ECO:0000256" key="6">
    <source>
        <dbReference type="SAM" id="MobiDB-lite"/>
    </source>
</evidence>
<dbReference type="InterPro" id="IPR001214">
    <property type="entry name" value="SET_dom"/>
</dbReference>
<dbReference type="InterPro" id="IPR045606">
    <property type="entry name" value="ATXR3_C"/>
</dbReference>
<feature type="compositionally biased region" description="Polar residues" evidence="6">
    <location>
        <begin position="448"/>
        <end position="462"/>
    </location>
</feature>
<keyword evidence="11" id="KW-1185">Reference proteome</keyword>
<dbReference type="InterPro" id="IPR011011">
    <property type="entry name" value="Znf_FYVE_PHD"/>
</dbReference>
<feature type="domain" description="SET" evidence="9">
    <location>
        <begin position="959"/>
        <end position="1103"/>
    </location>
</feature>
<feature type="compositionally biased region" description="Polar residues" evidence="6">
    <location>
        <begin position="470"/>
        <end position="493"/>
    </location>
</feature>
<keyword evidence="5" id="KW-0175">Coiled coil</keyword>
<accession>A0A078AE35</accession>
<feature type="domain" description="Phorbol-ester/DAG-type" evidence="7">
    <location>
        <begin position="8"/>
        <end position="68"/>
    </location>
</feature>
<feature type="region of interest" description="Disordered" evidence="6">
    <location>
        <begin position="520"/>
        <end position="544"/>
    </location>
</feature>